<keyword evidence="11 13" id="KW-0408">Iron</keyword>
<feature type="transmembrane region" description="Helical" evidence="13">
    <location>
        <begin position="181"/>
        <end position="205"/>
    </location>
</feature>
<feature type="transmembrane region" description="Helical" evidence="13">
    <location>
        <begin position="217"/>
        <end position="237"/>
    </location>
</feature>
<keyword evidence="9 13" id="KW-0249">Electron transport</keyword>
<keyword evidence="8 13" id="KW-0479">Metal-binding</keyword>
<evidence type="ECO:0000256" key="9">
    <source>
        <dbReference type="ARBA" id="ARBA00022982"/>
    </source>
</evidence>
<protein>
    <submittedName>
        <fullName evidence="14">Cytochrome ubiquinol oxidase subunit I</fullName>
    </submittedName>
</protein>
<dbReference type="EMBL" id="BSDE01000002">
    <property type="protein sequence ID" value="GLH72661.1"/>
    <property type="molecule type" value="Genomic_DNA"/>
</dbReference>
<evidence type="ECO:0000256" key="11">
    <source>
        <dbReference type="ARBA" id="ARBA00023004"/>
    </source>
</evidence>
<evidence type="ECO:0000256" key="8">
    <source>
        <dbReference type="ARBA" id="ARBA00022723"/>
    </source>
</evidence>
<evidence type="ECO:0000256" key="3">
    <source>
        <dbReference type="ARBA" id="ARBA00022448"/>
    </source>
</evidence>
<keyword evidence="12 13" id="KW-0472">Membrane</keyword>
<evidence type="ECO:0000256" key="1">
    <source>
        <dbReference type="ARBA" id="ARBA00004429"/>
    </source>
</evidence>
<dbReference type="PIRSF" id="PIRSF006446">
    <property type="entry name" value="Cyt_quinol_oxidase_1"/>
    <property type="match status" value="1"/>
</dbReference>
<comment type="subcellular location">
    <subcellularLocation>
        <location evidence="1">Cell inner membrane</location>
        <topology evidence="1">Multi-pass membrane protein</topology>
    </subcellularLocation>
</comment>
<accession>A0ABQ5QDU8</accession>
<feature type="transmembrane region" description="Helical" evidence="13">
    <location>
        <begin position="353"/>
        <end position="374"/>
    </location>
</feature>
<evidence type="ECO:0000256" key="10">
    <source>
        <dbReference type="ARBA" id="ARBA00022989"/>
    </source>
</evidence>
<name>A0ABQ5QDU8_9BACT</name>
<organism evidence="14 15">
    <name type="scientific">Geothrix limicola</name>
    <dbReference type="NCBI Taxonomy" id="2927978"/>
    <lineage>
        <taxon>Bacteria</taxon>
        <taxon>Pseudomonadati</taxon>
        <taxon>Acidobacteriota</taxon>
        <taxon>Holophagae</taxon>
        <taxon>Holophagales</taxon>
        <taxon>Holophagaceae</taxon>
        <taxon>Geothrix</taxon>
    </lineage>
</organism>
<evidence type="ECO:0000313" key="15">
    <source>
        <dbReference type="Proteomes" id="UP001165069"/>
    </source>
</evidence>
<evidence type="ECO:0000256" key="6">
    <source>
        <dbReference type="ARBA" id="ARBA00022617"/>
    </source>
</evidence>
<dbReference type="PANTHER" id="PTHR30365:SF0">
    <property type="entry name" value="CYTOCHROME BD-I UBIQUINOL OXIDASE SUBUNIT 1"/>
    <property type="match status" value="1"/>
</dbReference>
<proteinExistence type="inferred from homology"/>
<keyword evidence="7 13" id="KW-0812">Transmembrane</keyword>
<dbReference type="InterPro" id="IPR002585">
    <property type="entry name" value="Cyt-d_ubiquinol_oxidase_su_1"/>
</dbReference>
<evidence type="ECO:0000256" key="12">
    <source>
        <dbReference type="ARBA" id="ARBA00023136"/>
    </source>
</evidence>
<feature type="transmembrane region" description="Helical" evidence="13">
    <location>
        <begin position="129"/>
        <end position="150"/>
    </location>
</feature>
<dbReference type="RefSeq" id="WP_285571655.1">
    <property type="nucleotide sequence ID" value="NZ_BSDE01000002.1"/>
</dbReference>
<keyword evidence="6 13" id="KW-0349">Heme</keyword>
<dbReference type="Proteomes" id="UP001165069">
    <property type="component" value="Unassembled WGS sequence"/>
</dbReference>
<sequence length="439" mass="48871">MDVLALSRLQFAVATYFHFLFVPLTLGLSMLVAIMETMYVRSGDEDYKRMTKFWGKLFLINFAVGIVTGLTLEFQFGTNWSRYSAYVGDIFGSLLAIEATAAFFLESTFIAVWFFGWEKLSKKAHATTIWLVAIASNISAFWILVANAWMQHPVGFVLRNGRAELSDFFAVITQRFAILEFIHTLGGAYLTAGFFVLGISAWHLIRKHETAFFKKSFRVAAAWTLAFALFEIAQGHMNAEILSSSQPTKLAAMEAHWETGRNVPMHLIAWPDAKGERNAVQSLSVPSGLSLLATYSTGGEVKGLKDYPASERPPVLPVFLSFRAMVGLAFVFLAVGLWAWLKRHQIESRSTFLRVLPWLIPLPYLANELGWTIAELGRQPWIVYGLMKTSDAVSPIAVSQVGTSLVAFFLVYALLGAVDFYLLFKFARKGPEAAPAAAK</sequence>
<evidence type="ECO:0000256" key="2">
    <source>
        <dbReference type="ARBA" id="ARBA00009819"/>
    </source>
</evidence>
<feature type="transmembrane region" description="Helical" evidence="13">
    <location>
        <begin position="90"/>
        <end position="117"/>
    </location>
</feature>
<dbReference type="Pfam" id="PF01654">
    <property type="entry name" value="Cyt_bd_oxida_I"/>
    <property type="match status" value="1"/>
</dbReference>
<evidence type="ECO:0000256" key="4">
    <source>
        <dbReference type="ARBA" id="ARBA00022475"/>
    </source>
</evidence>
<keyword evidence="15" id="KW-1185">Reference proteome</keyword>
<feature type="transmembrane region" description="Helical" evidence="13">
    <location>
        <begin position="405"/>
        <end position="424"/>
    </location>
</feature>
<keyword evidence="3 13" id="KW-0813">Transport</keyword>
<evidence type="ECO:0000256" key="7">
    <source>
        <dbReference type="ARBA" id="ARBA00022692"/>
    </source>
</evidence>
<feature type="transmembrane region" description="Helical" evidence="13">
    <location>
        <begin position="320"/>
        <end position="341"/>
    </location>
</feature>
<reference evidence="14 15" key="1">
    <citation type="journal article" date="2023" name="Antonie Van Leeuwenhoek">
        <title>Mesoterricola silvestris gen. nov., sp. nov., Mesoterricola sediminis sp. nov., Geothrix oryzae sp. nov., Geothrix edaphica sp. nov., Geothrix rubra sp. nov., and Geothrix limicola sp. nov., six novel members of Acidobacteriota isolated from soils.</title>
        <authorList>
            <person name="Itoh H."/>
            <person name="Sugisawa Y."/>
            <person name="Mise K."/>
            <person name="Xu Z."/>
            <person name="Kuniyasu M."/>
            <person name="Ushijima N."/>
            <person name="Kawano K."/>
            <person name="Kobayashi E."/>
            <person name="Shiratori Y."/>
            <person name="Masuda Y."/>
            <person name="Senoo K."/>
        </authorList>
    </citation>
    <scope>NUCLEOTIDE SEQUENCE [LARGE SCALE GENOMIC DNA]</scope>
    <source>
        <strain evidence="14 15">Red804</strain>
    </source>
</reference>
<comment type="caution">
    <text evidence="14">The sequence shown here is derived from an EMBL/GenBank/DDBJ whole genome shotgun (WGS) entry which is preliminary data.</text>
</comment>
<dbReference type="PANTHER" id="PTHR30365">
    <property type="entry name" value="CYTOCHROME D UBIQUINOL OXIDASE"/>
    <property type="match status" value="1"/>
</dbReference>
<evidence type="ECO:0000313" key="14">
    <source>
        <dbReference type="EMBL" id="GLH72661.1"/>
    </source>
</evidence>
<keyword evidence="4 13" id="KW-1003">Cell membrane</keyword>
<comment type="similarity">
    <text evidence="2 13">Belongs to the cytochrome ubiquinol oxidase subunit 1 family.</text>
</comment>
<keyword evidence="10 13" id="KW-1133">Transmembrane helix</keyword>
<gene>
    <name evidence="14" type="primary">cydA_1</name>
    <name evidence="14" type="ORF">GETHLI_11630</name>
</gene>
<evidence type="ECO:0000256" key="13">
    <source>
        <dbReference type="PIRNR" id="PIRNR006446"/>
    </source>
</evidence>
<feature type="transmembrane region" description="Helical" evidence="13">
    <location>
        <begin position="57"/>
        <end position="78"/>
    </location>
</feature>
<feature type="transmembrane region" description="Helical" evidence="13">
    <location>
        <begin position="16"/>
        <end position="36"/>
    </location>
</feature>
<keyword evidence="5" id="KW-0997">Cell inner membrane</keyword>
<evidence type="ECO:0000256" key="5">
    <source>
        <dbReference type="ARBA" id="ARBA00022519"/>
    </source>
</evidence>